<comment type="similarity">
    <text evidence="2">Belongs to the Nudix hydrolase family.</text>
</comment>
<dbReference type="PANTHER" id="PTHR43758">
    <property type="entry name" value="7,8-DIHYDRO-8-OXOGUANINE TRIPHOSPHATASE"/>
    <property type="match status" value="1"/>
</dbReference>
<dbReference type="GO" id="GO:0016818">
    <property type="term" value="F:hydrolase activity, acting on acid anhydrides, in phosphorus-containing anhydrides"/>
    <property type="evidence" value="ECO:0007669"/>
    <property type="project" value="TreeGrafter"/>
</dbReference>
<evidence type="ECO:0000256" key="4">
    <source>
        <dbReference type="ARBA" id="ARBA00022801"/>
    </source>
</evidence>
<keyword evidence="3" id="KW-0479">Metal-binding</keyword>
<name>A0A5D4KKW5_9BACI</name>
<dbReference type="PROSITE" id="PS00893">
    <property type="entry name" value="NUDIX_BOX"/>
    <property type="match status" value="1"/>
</dbReference>
<gene>
    <name evidence="7" type="ORF">FZC79_00700</name>
</gene>
<dbReference type="PANTHER" id="PTHR43758:SF2">
    <property type="entry name" value="OXIDIZED PURINE NUCLEOSIDE TRIPHOSPHATE HYDROLASE"/>
    <property type="match status" value="1"/>
</dbReference>
<evidence type="ECO:0000256" key="5">
    <source>
        <dbReference type="ARBA" id="ARBA00022842"/>
    </source>
</evidence>
<keyword evidence="4" id="KW-0378">Hydrolase</keyword>
<comment type="caution">
    <text evidence="7">The sequence shown here is derived from an EMBL/GenBank/DDBJ whole genome shotgun (WGS) entry which is preliminary data.</text>
</comment>
<evidence type="ECO:0000313" key="8">
    <source>
        <dbReference type="Proteomes" id="UP000323317"/>
    </source>
</evidence>
<dbReference type="InterPro" id="IPR020084">
    <property type="entry name" value="NUDIX_hydrolase_CS"/>
</dbReference>
<evidence type="ECO:0000259" key="6">
    <source>
        <dbReference type="PROSITE" id="PS51462"/>
    </source>
</evidence>
<evidence type="ECO:0000256" key="3">
    <source>
        <dbReference type="ARBA" id="ARBA00022723"/>
    </source>
</evidence>
<feature type="domain" description="Nudix hydrolase" evidence="6">
    <location>
        <begin position="5"/>
        <end position="134"/>
    </location>
</feature>
<comment type="cofactor">
    <cofactor evidence="1">
        <name>Mg(2+)</name>
        <dbReference type="ChEBI" id="CHEBI:18420"/>
    </cofactor>
</comment>
<proteinExistence type="inferred from homology"/>
<dbReference type="CDD" id="cd18875">
    <property type="entry name" value="NUDIX_Hydrolase"/>
    <property type="match status" value="1"/>
</dbReference>
<dbReference type="Proteomes" id="UP000323317">
    <property type="component" value="Unassembled WGS sequence"/>
</dbReference>
<accession>A0A5D4KKW5</accession>
<protein>
    <submittedName>
        <fullName evidence="7">8-oxo-dGTP diphosphatase</fullName>
    </submittedName>
</protein>
<evidence type="ECO:0000256" key="1">
    <source>
        <dbReference type="ARBA" id="ARBA00001946"/>
    </source>
</evidence>
<dbReference type="PROSITE" id="PS51462">
    <property type="entry name" value="NUDIX"/>
    <property type="match status" value="1"/>
</dbReference>
<dbReference type="SUPFAM" id="SSF55811">
    <property type="entry name" value="Nudix"/>
    <property type="match status" value="1"/>
</dbReference>
<organism evidence="7 8">
    <name type="scientific">Rossellomorea vietnamensis</name>
    <dbReference type="NCBI Taxonomy" id="218284"/>
    <lineage>
        <taxon>Bacteria</taxon>
        <taxon>Bacillati</taxon>
        <taxon>Bacillota</taxon>
        <taxon>Bacilli</taxon>
        <taxon>Bacillales</taxon>
        <taxon>Bacillaceae</taxon>
        <taxon>Rossellomorea</taxon>
    </lineage>
</organism>
<dbReference type="GO" id="GO:0046872">
    <property type="term" value="F:metal ion binding"/>
    <property type="evidence" value="ECO:0007669"/>
    <property type="project" value="UniProtKB-KW"/>
</dbReference>
<reference evidence="7 8" key="1">
    <citation type="submission" date="2019-08" db="EMBL/GenBank/DDBJ databases">
        <title>Bacillus genomes from the desert of Cuatro Cienegas, Coahuila.</title>
        <authorList>
            <person name="Olmedo-Alvarez G."/>
        </authorList>
    </citation>
    <scope>NUCLEOTIDE SEQUENCE [LARGE SCALE GENOMIC DNA]</scope>
    <source>
        <strain evidence="7 8">CH40_1T</strain>
    </source>
</reference>
<sequence>MDCREYETELYTMVMIEKEDQLLLIERPSDKGFPGYIAPGGKIDFPESPAEGAEREVREETGLKVKSMKFKGIDEFVIPHKNYRYIVYNYLAEDIEGDLLEDPPEGKLIWINKKEVMDLPMQPWFQRRLPYFFKEGVFEIHSKWDGNVRNEAEVTIREL</sequence>
<keyword evidence="5" id="KW-0460">Magnesium</keyword>
<evidence type="ECO:0000256" key="2">
    <source>
        <dbReference type="ARBA" id="ARBA00005582"/>
    </source>
</evidence>
<dbReference type="AlphaFoldDB" id="A0A5D4KKW5"/>
<dbReference type="Gene3D" id="3.90.79.10">
    <property type="entry name" value="Nucleoside Triphosphate Pyrophosphohydrolase"/>
    <property type="match status" value="1"/>
</dbReference>
<dbReference type="InterPro" id="IPR000086">
    <property type="entry name" value="NUDIX_hydrolase_dom"/>
</dbReference>
<dbReference type="Pfam" id="PF00293">
    <property type="entry name" value="NUDIX"/>
    <property type="match status" value="1"/>
</dbReference>
<dbReference type="GO" id="GO:0005737">
    <property type="term" value="C:cytoplasm"/>
    <property type="evidence" value="ECO:0007669"/>
    <property type="project" value="TreeGrafter"/>
</dbReference>
<dbReference type="EMBL" id="VTEH01000001">
    <property type="protein sequence ID" value="TYR77375.1"/>
    <property type="molecule type" value="Genomic_DNA"/>
</dbReference>
<dbReference type="InterPro" id="IPR015797">
    <property type="entry name" value="NUDIX_hydrolase-like_dom_sf"/>
</dbReference>
<dbReference type="RefSeq" id="WP_148944994.1">
    <property type="nucleotide sequence ID" value="NZ_JBNILU010000001.1"/>
</dbReference>
<evidence type="ECO:0000313" key="7">
    <source>
        <dbReference type="EMBL" id="TYR77375.1"/>
    </source>
</evidence>